<reference evidence="3 4" key="1">
    <citation type="submission" date="2013-11" db="EMBL/GenBank/DDBJ databases">
        <title>The Genome Sequence of Plasmodium yoelii 17X.</title>
        <authorList>
            <consortium name="The Broad Institute Genomics Platform"/>
            <consortium name="The Broad Institute Genome Sequencing Center for Infectious Disease"/>
            <person name="Neafsey D."/>
            <person name="Adams J."/>
            <person name="Walker B."/>
            <person name="Young S.K."/>
            <person name="Zeng Q."/>
            <person name="Gargeya S."/>
            <person name="Fitzgerald M."/>
            <person name="Haas B."/>
            <person name="Abouelleil A."/>
            <person name="Alvarado L."/>
            <person name="Chapman S.B."/>
            <person name="Gainer-Dewar J."/>
            <person name="Goldberg J."/>
            <person name="Griggs A."/>
            <person name="Gujja S."/>
            <person name="Hansen M."/>
            <person name="Howarth C."/>
            <person name="Imamovic A."/>
            <person name="Ireland A."/>
            <person name="Larimer J."/>
            <person name="McCowan C."/>
            <person name="Murphy C."/>
            <person name="Pearson M."/>
            <person name="Poon T.W."/>
            <person name="Priest M."/>
            <person name="Roberts A."/>
            <person name="Saif S."/>
            <person name="Shea T."/>
            <person name="Sykes S."/>
            <person name="Wortman J."/>
            <person name="Nusbaum C."/>
            <person name="Birren B."/>
        </authorList>
    </citation>
    <scope>NUCLEOTIDE SEQUENCE [LARGE SCALE GENOMIC DNA]</scope>
    <source>
        <strain evidence="3 4">17X</strain>
    </source>
</reference>
<dbReference type="Gene3D" id="1.10.472.80">
    <property type="entry name" value="Ypt/Rab-GAP domain of gyp1p, domain 3"/>
    <property type="match status" value="1"/>
</dbReference>
<dbReference type="PANTHER" id="PTHR47219">
    <property type="entry name" value="RAB GTPASE-ACTIVATING PROTEIN 1-LIKE"/>
    <property type="match status" value="1"/>
</dbReference>
<dbReference type="AlphaFoldDB" id="V7PE58"/>
<dbReference type="Pfam" id="PF00566">
    <property type="entry name" value="RabGAP-TBC"/>
    <property type="match status" value="1"/>
</dbReference>
<sequence>MRINFFKEKNKIKLNKNHNFDSDNTFSNENPESNKCLASISDDEYDHYGFEKSREAISVEDIDKEALEKRKRKIEKKYYTFLYIKRQKIYYIPIYTYFRICMCMRIYFREYILFIKMLIINFLCRWQQYFTVKRDIKKNYYLKKLIRKGIPDKFRMNIWPYLLGSVVLYTKYPTIYERCLNSEIEPKVLSQIELDMLRTFPHNKNYQLNAQGLTKLRNVLRAFAIYKPKINYCQSMNFIAAITLLFLKEELAFWSIVQLIDSDYSHKKINISDYYNHEMRGLRRDIIVIEELIKIKFPNIYMHMKEFDVDVSWICSEWLLCLFCTAFPITTTLRIWDCLFYEGDKILFRIVLALFKMNQEKLIKSNSLESILYLFKESTKNMVESDKLMHTAFKEIGSLKKKKIKKLRMKADDIIKRTVP</sequence>
<dbReference type="Proteomes" id="UP000018538">
    <property type="component" value="Unassembled WGS sequence"/>
</dbReference>
<protein>
    <recommendedName>
        <fullName evidence="2">Rab-GAP TBC domain-containing protein</fullName>
    </recommendedName>
</protein>
<evidence type="ECO:0000256" key="1">
    <source>
        <dbReference type="SAM" id="Phobius"/>
    </source>
</evidence>
<name>V7PE58_PLAYE</name>
<feature type="transmembrane region" description="Helical" evidence="1">
    <location>
        <begin position="89"/>
        <end position="108"/>
    </location>
</feature>
<feature type="domain" description="Rab-GAP TBC" evidence="2">
    <location>
        <begin position="149"/>
        <end position="343"/>
    </location>
</feature>
<evidence type="ECO:0000313" key="4">
    <source>
        <dbReference type="Proteomes" id="UP000018538"/>
    </source>
</evidence>
<evidence type="ECO:0000313" key="3">
    <source>
        <dbReference type="EMBL" id="ETB57851.1"/>
    </source>
</evidence>
<keyword evidence="4" id="KW-1185">Reference proteome</keyword>
<dbReference type="OrthoDB" id="294251at2759"/>
<gene>
    <name evidence="3" type="ORF">YYC_04652</name>
</gene>
<dbReference type="SUPFAM" id="SSF47923">
    <property type="entry name" value="Ypt/Rab-GAP domain of gyp1p"/>
    <property type="match status" value="2"/>
</dbReference>
<keyword evidence="1" id="KW-1133">Transmembrane helix</keyword>
<dbReference type="PROSITE" id="PS50086">
    <property type="entry name" value="TBC_RABGAP"/>
    <property type="match status" value="1"/>
</dbReference>
<dbReference type="Gene3D" id="1.10.8.270">
    <property type="entry name" value="putative rabgap domain of human tbc1 domain family member 14 like domains"/>
    <property type="match status" value="1"/>
</dbReference>
<dbReference type="InterPro" id="IPR035969">
    <property type="entry name" value="Rab-GAP_TBC_sf"/>
</dbReference>
<keyword evidence="1" id="KW-0472">Membrane</keyword>
<keyword evidence="1" id="KW-0812">Transmembrane</keyword>
<accession>V7PE58</accession>
<dbReference type="PANTHER" id="PTHR47219:SF20">
    <property type="entry name" value="TBC1 DOMAIN FAMILY MEMBER 2B"/>
    <property type="match status" value="1"/>
</dbReference>
<dbReference type="InterPro" id="IPR050302">
    <property type="entry name" value="Rab_GAP_TBC_domain"/>
</dbReference>
<evidence type="ECO:0000259" key="2">
    <source>
        <dbReference type="PROSITE" id="PS50086"/>
    </source>
</evidence>
<dbReference type="SMART" id="SM00164">
    <property type="entry name" value="TBC"/>
    <property type="match status" value="1"/>
</dbReference>
<dbReference type="GO" id="GO:0031267">
    <property type="term" value="F:small GTPase binding"/>
    <property type="evidence" value="ECO:0007669"/>
    <property type="project" value="TreeGrafter"/>
</dbReference>
<dbReference type="GO" id="GO:0005096">
    <property type="term" value="F:GTPase activator activity"/>
    <property type="evidence" value="ECO:0007669"/>
    <property type="project" value="TreeGrafter"/>
</dbReference>
<dbReference type="FunFam" id="1.10.8.270:FF:000040">
    <property type="entry name" value="GTPase-activating protein, putative"/>
    <property type="match status" value="1"/>
</dbReference>
<dbReference type="InterPro" id="IPR000195">
    <property type="entry name" value="Rab-GAP-TBC_dom"/>
</dbReference>
<dbReference type="Gene3D" id="1.10.10.750">
    <property type="entry name" value="Ypt/Rab-GAP domain of gyp1p, domain 1"/>
    <property type="match status" value="1"/>
</dbReference>
<organism evidence="3 4">
    <name type="scientific">Plasmodium yoelii 17X</name>
    <dbReference type="NCBI Taxonomy" id="1323249"/>
    <lineage>
        <taxon>Eukaryota</taxon>
        <taxon>Sar</taxon>
        <taxon>Alveolata</taxon>
        <taxon>Apicomplexa</taxon>
        <taxon>Aconoidasida</taxon>
        <taxon>Haemosporida</taxon>
        <taxon>Plasmodiidae</taxon>
        <taxon>Plasmodium</taxon>
        <taxon>Plasmodium (Vinckeia)</taxon>
    </lineage>
</organism>
<proteinExistence type="predicted"/>
<dbReference type="EMBL" id="KI635795">
    <property type="protein sequence ID" value="ETB57851.1"/>
    <property type="molecule type" value="Genomic_DNA"/>
</dbReference>